<reference evidence="5 6" key="1">
    <citation type="submission" date="2014-03" db="EMBL/GenBank/DDBJ databases">
        <title>Genome sequence of Clostridium litorale W6, DSM 5388.</title>
        <authorList>
            <person name="Poehlein A."/>
            <person name="Jagirdar A."/>
            <person name="Khonsari B."/>
            <person name="Chibani C.M."/>
            <person name="Gutierrez Gutierrez D.A."/>
            <person name="Davydova E."/>
            <person name="Alghaithi H.S."/>
            <person name="Nair K.P."/>
            <person name="Dhamotharan K."/>
            <person name="Chandran L."/>
            <person name="G W."/>
            <person name="Daniel R."/>
        </authorList>
    </citation>
    <scope>NUCLEOTIDE SEQUENCE [LARGE SCALE GENOMIC DNA]</scope>
    <source>
        <strain evidence="5 6">W6</strain>
    </source>
</reference>
<dbReference type="PANTHER" id="PTHR46429:SF1">
    <property type="entry name" value="23S RRNA (GUANOSINE-2'-O-)-METHYLTRANSFERASE RLMB"/>
    <property type="match status" value="1"/>
</dbReference>
<dbReference type="GO" id="GO:0003723">
    <property type="term" value="F:RNA binding"/>
    <property type="evidence" value="ECO:0007669"/>
    <property type="project" value="InterPro"/>
</dbReference>
<dbReference type="Gene3D" id="3.30.1330.30">
    <property type="match status" value="1"/>
</dbReference>
<evidence type="ECO:0000256" key="2">
    <source>
        <dbReference type="ARBA" id="ARBA00022603"/>
    </source>
</evidence>
<dbReference type="AlphaFoldDB" id="A0A069RC14"/>
<dbReference type="InterPro" id="IPR029028">
    <property type="entry name" value="Alpha/beta_knot_MTases"/>
</dbReference>
<dbReference type="SUPFAM" id="SSF75217">
    <property type="entry name" value="alpha/beta knot"/>
    <property type="match status" value="1"/>
</dbReference>
<dbReference type="eggNOG" id="COG0566">
    <property type="taxonomic scope" value="Bacteria"/>
</dbReference>
<dbReference type="SUPFAM" id="SSF55315">
    <property type="entry name" value="L30e-like"/>
    <property type="match status" value="1"/>
</dbReference>
<proteinExistence type="inferred from homology"/>
<evidence type="ECO:0000313" key="6">
    <source>
        <dbReference type="Proteomes" id="UP000027946"/>
    </source>
</evidence>
<evidence type="ECO:0000259" key="4">
    <source>
        <dbReference type="SMART" id="SM00967"/>
    </source>
</evidence>
<evidence type="ECO:0000313" key="5">
    <source>
        <dbReference type="EMBL" id="KDR94323.1"/>
    </source>
</evidence>
<evidence type="ECO:0000256" key="3">
    <source>
        <dbReference type="ARBA" id="ARBA00022679"/>
    </source>
</evidence>
<evidence type="ECO:0000256" key="1">
    <source>
        <dbReference type="ARBA" id="ARBA00007228"/>
    </source>
</evidence>
<dbReference type="GO" id="GO:0006396">
    <property type="term" value="P:RNA processing"/>
    <property type="evidence" value="ECO:0007669"/>
    <property type="project" value="InterPro"/>
</dbReference>
<dbReference type="GO" id="GO:0032259">
    <property type="term" value="P:methylation"/>
    <property type="evidence" value="ECO:0007669"/>
    <property type="project" value="UniProtKB-KW"/>
</dbReference>
<comment type="similarity">
    <text evidence="1">Belongs to the class IV-like SAM-binding methyltransferase superfamily. RNA methyltransferase TrmH family.</text>
</comment>
<dbReference type="OrthoDB" id="9785673at2"/>
<dbReference type="RefSeq" id="WP_143182472.1">
    <property type="nucleotide sequence ID" value="NZ_FSRH01000014.1"/>
</dbReference>
<protein>
    <submittedName>
        <fullName evidence="5">RNA 2'-O ribose methyltransferase substrate binding family protein</fullName>
    </submittedName>
</protein>
<dbReference type="InterPro" id="IPR001537">
    <property type="entry name" value="SpoU_MeTrfase"/>
</dbReference>
<dbReference type="PANTHER" id="PTHR46429">
    <property type="entry name" value="23S RRNA (GUANOSINE-2'-O-)-METHYLTRANSFERASE RLMB"/>
    <property type="match status" value="1"/>
</dbReference>
<feature type="domain" description="RNA 2-O ribose methyltransferase substrate binding" evidence="4">
    <location>
        <begin position="3"/>
        <end position="77"/>
    </location>
</feature>
<dbReference type="GO" id="GO:0005829">
    <property type="term" value="C:cytosol"/>
    <property type="evidence" value="ECO:0007669"/>
    <property type="project" value="TreeGrafter"/>
</dbReference>
<organism evidence="5 6">
    <name type="scientific">Peptoclostridium litorale DSM 5388</name>
    <dbReference type="NCBI Taxonomy" id="1121324"/>
    <lineage>
        <taxon>Bacteria</taxon>
        <taxon>Bacillati</taxon>
        <taxon>Bacillota</taxon>
        <taxon>Clostridia</taxon>
        <taxon>Peptostreptococcales</taxon>
        <taxon>Peptoclostridiaceae</taxon>
        <taxon>Peptoclostridium</taxon>
    </lineage>
</organism>
<dbReference type="EMBL" id="JJMM01000023">
    <property type="protein sequence ID" value="KDR94323.1"/>
    <property type="molecule type" value="Genomic_DNA"/>
</dbReference>
<dbReference type="Pfam" id="PF08032">
    <property type="entry name" value="SpoU_sub_bind"/>
    <property type="match status" value="1"/>
</dbReference>
<dbReference type="InterPro" id="IPR004441">
    <property type="entry name" value="rRNA_MeTrfase_TrmH"/>
</dbReference>
<comment type="caution">
    <text evidence="5">The sequence shown here is derived from an EMBL/GenBank/DDBJ whole genome shotgun (WGS) entry which is preliminary data.</text>
</comment>
<dbReference type="InterPro" id="IPR013123">
    <property type="entry name" value="SpoU_subst-bd"/>
</dbReference>
<accession>A0A069RC14</accession>
<gene>
    <name evidence="5" type="ORF">CLIT_24c00870</name>
</gene>
<dbReference type="InterPro" id="IPR029026">
    <property type="entry name" value="tRNA_m1G_MTases_N"/>
</dbReference>
<dbReference type="GO" id="GO:0008173">
    <property type="term" value="F:RNA methyltransferase activity"/>
    <property type="evidence" value="ECO:0007669"/>
    <property type="project" value="InterPro"/>
</dbReference>
<sequence length="244" mass="26420">MERIQGRNPVMEAIKAEREIDSITIAKGAEGSIKKIVGMAKDRGILIKYADKKKLDEMCESTNHQGVVAIVSEYGYYELDELMEYCNNQEGSPFLIVLDGITDPHNLGAIIRTVDAVGAHGVIIPKRRSVGITPVVVKSSAGAVEHVPVCRVSNIVNAIKELKEHGLWIAALDMDGDSVYRSNMTGPIALVLGSEGKGISRLVKENCDFAVKLPMEGKVSSLNASVAGGVIMYEVLRQRTLKEG</sequence>
<dbReference type="SMART" id="SM00967">
    <property type="entry name" value="SpoU_sub_bind"/>
    <property type="match status" value="1"/>
</dbReference>
<name>A0A069RC14_PEPLI</name>
<dbReference type="Proteomes" id="UP000027946">
    <property type="component" value="Unassembled WGS sequence"/>
</dbReference>
<dbReference type="Pfam" id="PF00588">
    <property type="entry name" value="SpoU_methylase"/>
    <property type="match status" value="1"/>
</dbReference>
<dbReference type="FunFam" id="3.40.1280.10:FF:000008">
    <property type="entry name" value="Group 3 RNA methyltransferase TrmH"/>
    <property type="match status" value="1"/>
</dbReference>
<keyword evidence="3 5" id="KW-0808">Transferase</keyword>
<dbReference type="NCBIfam" id="TIGR00186">
    <property type="entry name" value="rRNA_methyl_3"/>
    <property type="match status" value="1"/>
</dbReference>
<dbReference type="Gene3D" id="3.40.1280.10">
    <property type="match status" value="1"/>
</dbReference>
<dbReference type="InterPro" id="IPR029064">
    <property type="entry name" value="Ribosomal_eL30-like_sf"/>
</dbReference>
<keyword evidence="6" id="KW-1185">Reference proteome</keyword>
<dbReference type="STRING" id="1121324.CLIT_24c00870"/>
<keyword evidence="2 5" id="KW-0489">Methyltransferase</keyword>
<dbReference type="CDD" id="cd18103">
    <property type="entry name" value="SpoU-like_RlmB"/>
    <property type="match status" value="1"/>
</dbReference>